<evidence type="ECO:0000313" key="3">
    <source>
        <dbReference type="Proteomes" id="UP000287171"/>
    </source>
</evidence>
<reference evidence="3" key="1">
    <citation type="submission" date="2018-12" db="EMBL/GenBank/DDBJ databases">
        <title>Tengunoibacter tsumagoiensis gen. nov., sp. nov., Dictyobacter kobayashii sp. nov., D. alpinus sp. nov., and D. joshuensis sp. nov. and description of Dictyobacteraceae fam. nov. within the order Ktedonobacterales isolated from Tengu-no-mugimeshi.</title>
        <authorList>
            <person name="Wang C.M."/>
            <person name="Zheng Y."/>
            <person name="Sakai Y."/>
            <person name="Toyoda A."/>
            <person name="Minakuchi Y."/>
            <person name="Abe K."/>
            <person name="Yokota A."/>
            <person name="Yabe S."/>
        </authorList>
    </citation>
    <scope>NUCLEOTIDE SEQUENCE [LARGE SCALE GENOMIC DNA]</scope>
    <source>
        <strain evidence="3">Uno16</strain>
    </source>
</reference>
<protein>
    <submittedName>
        <fullName evidence="2">Metal-dependent hydrolase</fullName>
    </submittedName>
</protein>
<evidence type="ECO:0000313" key="2">
    <source>
        <dbReference type="EMBL" id="GCE29816.1"/>
    </source>
</evidence>
<dbReference type="OrthoDB" id="9805728at2"/>
<dbReference type="InterPro" id="IPR001279">
    <property type="entry name" value="Metallo-B-lactamas"/>
</dbReference>
<proteinExistence type="predicted"/>
<dbReference type="EMBL" id="BIFT01000002">
    <property type="protein sequence ID" value="GCE29816.1"/>
    <property type="molecule type" value="Genomic_DNA"/>
</dbReference>
<dbReference type="AlphaFoldDB" id="A0A402BET9"/>
<evidence type="ECO:0000259" key="1">
    <source>
        <dbReference type="Pfam" id="PF12706"/>
    </source>
</evidence>
<feature type="domain" description="Metallo-beta-lactamase" evidence="1">
    <location>
        <begin position="20"/>
        <end position="214"/>
    </location>
</feature>
<dbReference type="PANTHER" id="PTHR43546:SF3">
    <property type="entry name" value="UPF0173 METAL-DEPENDENT HYDROLASE MJ1163"/>
    <property type="match status" value="1"/>
</dbReference>
<dbReference type="SUPFAM" id="SSF56281">
    <property type="entry name" value="Metallo-hydrolase/oxidoreductase"/>
    <property type="match status" value="1"/>
</dbReference>
<dbReference type="GO" id="GO:0016787">
    <property type="term" value="F:hydrolase activity"/>
    <property type="evidence" value="ECO:0007669"/>
    <property type="project" value="UniProtKB-KW"/>
</dbReference>
<dbReference type="InterPro" id="IPR050114">
    <property type="entry name" value="UPF0173_UPF0282_UlaG_hydrolase"/>
</dbReference>
<dbReference type="InterPro" id="IPR036866">
    <property type="entry name" value="RibonucZ/Hydroxyglut_hydro"/>
</dbReference>
<comment type="caution">
    <text evidence="2">The sequence shown here is derived from an EMBL/GenBank/DDBJ whole genome shotgun (WGS) entry which is preliminary data.</text>
</comment>
<dbReference type="PANTHER" id="PTHR43546">
    <property type="entry name" value="UPF0173 METAL-DEPENDENT HYDROLASE MJ1163-RELATED"/>
    <property type="match status" value="1"/>
</dbReference>
<dbReference type="RefSeq" id="WP_126630011.1">
    <property type="nucleotide sequence ID" value="NZ_BIFT01000002.1"/>
</dbReference>
<sequence length="264" mass="28637">MSTRIKFLGVAGYEIAWGEHRILIDPYLSGNPDSPIHHEDLATPDVILVSHAAFDHFGDTFAIAQRTGAPVVCGGDVRNLLLAMGLPSEQVRATVWGLVTRVNGVVIQPVECHHWSQAQLPNGQWIAGVPMGFIVRTEPDVSIYHYGDTAIFSDLRLLAQLYQPTVGLLGCSQPQILLQQVPGPGEILTGEMSPREAALAAEFLGLKLAVACHYLDVEQQPSEASDVAEFLDAVKEYDTTGSRQVVAPKVGETLVLDGTTYRLE</sequence>
<keyword evidence="3" id="KW-1185">Reference proteome</keyword>
<gene>
    <name evidence="2" type="ORF">KDA_53000</name>
</gene>
<accession>A0A402BET9</accession>
<dbReference type="Gene3D" id="3.60.15.10">
    <property type="entry name" value="Ribonuclease Z/Hydroxyacylglutathione hydrolase-like"/>
    <property type="match status" value="1"/>
</dbReference>
<keyword evidence="2" id="KW-0378">Hydrolase</keyword>
<dbReference type="Pfam" id="PF12706">
    <property type="entry name" value="Lactamase_B_2"/>
    <property type="match status" value="1"/>
</dbReference>
<organism evidence="2 3">
    <name type="scientific">Dictyobacter alpinus</name>
    <dbReference type="NCBI Taxonomy" id="2014873"/>
    <lineage>
        <taxon>Bacteria</taxon>
        <taxon>Bacillati</taxon>
        <taxon>Chloroflexota</taxon>
        <taxon>Ktedonobacteria</taxon>
        <taxon>Ktedonobacterales</taxon>
        <taxon>Dictyobacteraceae</taxon>
        <taxon>Dictyobacter</taxon>
    </lineage>
</organism>
<name>A0A402BET9_9CHLR</name>
<dbReference type="Proteomes" id="UP000287171">
    <property type="component" value="Unassembled WGS sequence"/>
</dbReference>